<gene>
    <name evidence="1" type="ORF">A4D02_35170</name>
</gene>
<comment type="caution">
    <text evidence="1">The sequence shown here is derived from an EMBL/GenBank/DDBJ whole genome shotgun (WGS) entry which is preliminary data.</text>
</comment>
<evidence type="ECO:0000313" key="1">
    <source>
        <dbReference type="EMBL" id="OQP44382.1"/>
    </source>
</evidence>
<proteinExistence type="predicted"/>
<evidence type="ECO:0000313" key="2">
    <source>
        <dbReference type="Proteomes" id="UP000192277"/>
    </source>
</evidence>
<dbReference type="RefSeq" id="WP_014216638.1">
    <property type="nucleotide sequence ID" value="NZ_LWBO01000026.1"/>
</dbReference>
<keyword evidence="2" id="KW-1185">Reference proteome</keyword>
<sequence length="185" mass="21444">MRIIGIVIGLICIINNSFAQRDSSFITGIKGYVSSIDSLIRAKPGFIAESIAEGPINSQLTFERSGRIDSSSFSGGFDIYTDKNRKGDTLYRINYNDNLLLYRVETYYYRSNQLVCAILILEDWEHGARKTVYKREEYYQNQNGSIHQANKIITDVLDDKYRWRVDISLPEKGHEYLKQFLDKNF</sequence>
<dbReference type="Proteomes" id="UP000192277">
    <property type="component" value="Unassembled WGS sequence"/>
</dbReference>
<evidence type="ECO:0008006" key="3">
    <source>
        <dbReference type="Google" id="ProtNLM"/>
    </source>
</evidence>
<name>A0ABX3NS92_9BACT</name>
<dbReference type="EMBL" id="LWBO01000026">
    <property type="protein sequence ID" value="OQP44382.1"/>
    <property type="molecule type" value="Genomic_DNA"/>
</dbReference>
<protein>
    <recommendedName>
        <fullName evidence="3">DUF4468 domain-containing protein</fullName>
    </recommendedName>
</protein>
<organism evidence="1 2">
    <name type="scientific">Niastella koreensis</name>
    <dbReference type="NCBI Taxonomy" id="354356"/>
    <lineage>
        <taxon>Bacteria</taxon>
        <taxon>Pseudomonadati</taxon>
        <taxon>Bacteroidota</taxon>
        <taxon>Chitinophagia</taxon>
        <taxon>Chitinophagales</taxon>
        <taxon>Chitinophagaceae</taxon>
        <taxon>Niastella</taxon>
    </lineage>
</organism>
<accession>A0ABX3NS92</accession>
<reference evidence="1 2" key="1">
    <citation type="submission" date="2016-04" db="EMBL/GenBank/DDBJ databases">
        <authorList>
            <person name="Chen L."/>
            <person name="Zhuang W."/>
            <person name="Wang G."/>
        </authorList>
    </citation>
    <scope>NUCLEOTIDE SEQUENCE [LARGE SCALE GENOMIC DNA]</scope>
    <source>
        <strain evidence="2">GR20</strain>
    </source>
</reference>